<dbReference type="Gene3D" id="1.25.40.340">
    <property type="match status" value="1"/>
</dbReference>
<evidence type="ECO:0000256" key="11">
    <source>
        <dbReference type="PIRSR" id="PIRSR612734-1"/>
    </source>
</evidence>
<keyword evidence="17" id="KW-1185">Reference proteome</keyword>
<dbReference type="PANTHER" id="PTHR28629:SF4">
    <property type="entry name" value="TRIOKINASE_FMN CYCLASE"/>
    <property type="match status" value="1"/>
</dbReference>
<name>A0A9P1HAU8_9PEZI</name>
<dbReference type="PROSITE" id="PS51481">
    <property type="entry name" value="DHAK"/>
    <property type="match status" value="1"/>
</dbReference>
<evidence type="ECO:0000256" key="5">
    <source>
        <dbReference type="ARBA" id="ARBA00022741"/>
    </source>
</evidence>
<dbReference type="EMBL" id="CALLCH030000020">
    <property type="protein sequence ID" value="CAI4219802.1"/>
    <property type="molecule type" value="Genomic_DNA"/>
</dbReference>
<dbReference type="GO" id="GO:0005524">
    <property type="term" value="F:ATP binding"/>
    <property type="evidence" value="ECO:0007669"/>
    <property type="project" value="UniProtKB-KW"/>
</dbReference>
<keyword evidence="6" id="KW-0418">Kinase</keyword>
<dbReference type="GO" id="GO:0004371">
    <property type="term" value="F:glycerone kinase activity"/>
    <property type="evidence" value="ECO:0007669"/>
    <property type="project" value="UniProtKB-EC"/>
</dbReference>
<keyword evidence="4" id="KW-0808">Transferase</keyword>
<dbReference type="AlphaFoldDB" id="A0A9P1HAU8"/>
<dbReference type="FunFam" id="3.40.50.10440:FF:000001">
    <property type="entry name" value="Dihydroxyacetone kinase, DhaK subunit"/>
    <property type="match status" value="1"/>
</dbReference>
<comment type="function">
    <text evidence="1">Catalyzes both the phosphorylation of dihydroxyacetone and of glyceraldehyde.</text>
</comment>
<comment type="caution">
    <text evidence="16">The sequence shown here is derived from an EMBL/GenBank/DDBJ whole genome shotgun (WGS) entry which is preliminary data.</text>
</comment>
<feature type="active site" description="Tele-hemiaminal-histidine intermediate" evidence="11">
    <location>
        <position position="220"/>
    </location>
</feature>
<dbReference type="SUPFAM" id="SSF101473">
    <property type="entry name" value="DhaL-like"/>
    <property type="match status" value="1"/>
</dbReference>
<evidence type="ECO:0000259" key="15">
    <source>
        <dbReference type="PROSITE" id="PS51481"/>
    </source>
</evidence>
<evidence type="ECO:0008006" key="18">
    <source>
        <dbReference type="Google" id="ProtNLM"/>
    </source>
</evidence>
<keyword evidence="7" id="KW-0319">Glycerol metabolism</keyword>
<dbReference type="Pfam" id="PF02733">
    <property type="entry name" value="Dak1"/>
    <property type="match status" value="1"/>
</dbReference>
<dbReference type="FunFam" id="3.30.1180.20:FF:000001">
    <property type="entry name" value="Dihydroxyacetone kinase 1"/>
    <property type="match status" value="1"/>
</dbReference>
<evidence type="ECO:0000256" key="12">
    <source>
        <dbReference type="PIRSR" id="PIRSR612734-2"/>
    </source>
</evidence>
<dbReference type="InterPro" id="IPR036117">
    <property type="entry name" value="DhaL_dom_sf"/>
</dbReference>
<feature type="region of interest" description="Disordered" evidence="13">
    <location>
        <begin position="200"/>
        <end position="222"/>
    </location>
</feature>
<comment type="pathway">
    <text evidence="2">Polyol metabolism; glycerol fermentation; glycerone phosphate from glycerol (oxidative route): step 2/2.</text>
</comment>
<accession>A0A9P1HAU8</accession>
<keyword evidence="8" id="KW-0067">ATP-binding</keyword>
<dbReference type="InterPro" id="IPR050861">
    <property type="entry name" value="Dihydroxyacetone_Kinase"/>
</dbReference>
<comment type="catalytic activity">
    <reaction evidence="10">
        <text>dihydroxyacetone + ATP = dihydroxyacetone phosphate + ADP + H(+)</text>
        <dbReference type="Rhea" id="RHEA:15773"/>
        <dbReference type="ChEBI" id="CHEBI:15378"/>
        <dbReference type="ChEBI" id="CHEBI:16016"/>
        <dbReference type="ChEBI" id="CHEBI:30616"/>
        <dbReference type="ChEBI" id="CHEBI:57642"/>
        <dbReference type="ChEBI" id="CHEBI:456216"/>
        <dbReference type="EC" id="2.7.1.29"/>
    </reaction>
</comment>
<dbReference type="GO" id="GO:0019563">
    <property type="term" value="P:glycerol catabolic process"/>
    <property type="evidence" value="ECO:0007669"/>
    <property type="project" value="TreeGrafter"/>
</dbReference>
<evidence type="ECO:0000256" key="10">
    <source>
        <dbReference type="ARBA" id="ARBA00048898"/>
    </source>
</evidence>
<evidence type="ECO:0000256" key="13">
    <source>
        <dbReference type="SAM" id="MobiDB-lite"/>
    </source>
</evidence>
<evidence type="ECO:0000313" key="16">
    <source>
        <dbReference type="EMBL" id="CAI4219802.1"/>
    </source>
</evidence>
<dbReference type="SUPFAM" id="SSF82549">
    <property type="entry name" value="DAK1/DegV-like"/>
    <property type="match status" value="1"/>
</dbReference>
<dbReference type="OrthoDB" id="1724672at2759"/>
<dbReference type="PROSITE" id="PS51480">
    <property type="entry name" value="DHAL"/>
    <property type="match status" value="1"/>
</dbReference>
<evidence type="ECO:0000313" key="17">
    <source>
        <dbReference type="Proteomes" id="UP000838763"/>
    </source>
</evidence>
<evidence type="ECO:0000259" key="14">
    <source>
        <dbReference type="PROSITE" id="PS51480"/>
    </source>
</evidence>
<evidence type="ECO:0000256" key="3">
    <source>
        <dbReference type="ARBA" id="ARBA00008757"/>
    </source>
</evidence>
<evidence type="ECO:0000256" key="1">
    <source>
        <dbReference type="ARBA" id="ARBA00003264"/>
    </source>
</evidence>
<feature type="domain" description="DhaK" evidence="15">
    <location>
        <begin position="9"/>
        <end position="351"/>
    </location>
</feature>
<evidence type="ECO:0000256" key="6">
    <source>
        <dbReference type="ARBA" id="ARBA00022777"/>
    </source>
</evidence>
<keyword evidence="5" id="KW-0547">Nucleotide-binding</keyword>
<feature type="binding site" evidence="12">
    <location>
        <position position="110"/>
    </location>
    <ligand>
        <name>substrate</name>
    </ligand>
</feature>
<dbReference type="GO" id="GO:0005829">
    <property type="term" value="C:cytosol"/>
    <property type="evidence" value="ECO:0007669"/>
    <property type="project" value="TreeGrafter"/>
</dbReference>
<gene>
    <name evidence="16" type="ORF">PPNO1_LOCUS9348</name>
</gene>
<dbReference type="NCBIfam" id="TIGR02361">
    <property type="entry name" value="dak_ATP"/>
    <property type="match status" value="1"/>
</dbReference>
<evidence type="ECO:0000256" key="2">
    <source>
        <dbReference type="ARBA" id="ARBA00004778"/>
    </source>
</evidence>
<dbReference type="SMART" id="SM01120">
    <property type="entry name" value="Dak2"/>
    <property type="match status" value="1"/>
</dbReference>
<reference evidence="16" key="1">
    <citation type="submission" date="2022-11" db="EMBL/GenBank/DDBJ databases">
        <authorList>
            <person name="Scott C."/>
            <person name="Bruce N."/>
        </authorList>
    </citation>
    <scope>NUCLEOTIDE SEQUENCE</scope>
</reference>
<proteinExistence type="inferred from homology"/>
<feature type="binding site" evidence="12">
    <location>
        <begin position="54"/>
        <end position="57"/>
    </location>
    <ligand>
        <name>substrate</name>
    </ligand>
</feature>
<evidence type="ECO:0000256" key="8">
    <source>
        <dbReference type="ARBA" id="ARBA00022840"/>
    </source>
</evidence>
<protein>
    <recommendedName>
        <fullName evidence="18">Dihydroxyacetone kinase</fullName>
    </recommendedName>
</protein>
<dbReference type="GO" id="GO:0050354">
    <property type="term" value="F:triokinase activity"/>
    <property type="evidence" value="ECO:0007669"/>
    <property type="project" value="UniProtKB-EC"/>
</dbReference>
<dbReference type="Gene3D" id="3.40.50.10440">
    <property type="entry name" value="Dihydroxyacetone kinase, domain 1"/>
    <property type="match status" value="1"/>
</dbReference>
<dbReference type="Proteomes" id="UP000838763">
    <property type="component" value="Unassembled WGS sequence"/>
</dbReference>
<dbReference type="Gene3D" id="3.30.1180.20">
    <property type="entry name" value="Dihydroxyacetone kinase, domain 2"/>
    <property type="match status" value="1"/>
</dbReference>
<organism evidence="16 17">
    <name type="scientific">Parascedosporium putredinis</name>
    <dbReference type="NCBI Taxonomy" id="1442378"/>
    <lineage>
        <taxon>Eukaryota</taxon>
        <taxon>Fungi</taxon>
        <taxon>Dikarya</taxon>
        <taxon>Ascomycota</taxon>
        <taxon>Pezizomycotina</taxon>
        <taxon>Sordariomycetes</taxon>
        <taxon>Hypocreomycetidae</taxon>
        <taxon>Microascales</taxon>
        <taxon>Microascaceae</taxon>
        <taxon>Parascedosporium</taxon>
    </lineage>
</organism>
<evidence type="ECO:0000256" key="4">
    <source>
        <dbReference type="ARBA" id="ARBA00022679"/>
    </source>
</evidence>
<comment type="similarity">
    <text evidence="3">Belongs to the dihydroxyacetone kinase (DAK) family.</text>
</comment>
<evidence type="ECO:0000256" key="7">
    <source>
        <dbReference type="ARBA" id="ARBA00022798"/>
    </source>
</evidence>
<dbReference type="InterPro" id="IPR004007">
    <property type="entry name" value="DhaL_dom"/>
</dbReference>
<dbReference type="PANTHER" id="PTHR28629">
    <property type="entry name" value="TRIOKINASE/FMN CYCLASE"/>
    <property type="match status" value="1"/>
</dbReference>
<dbReference type="InterPro" id="IPR004006">
    <property type="entry name" value="DhaK_dom"/>
</dbReference>
<comment type="catalytic activity">
    <reaction evidence="9">
        <text>D-glyceraldehyde + ATP = D-glyceraldehyde 3-phosphate + ADP + H(+)</text>
        <dbReference type="Rhea" id="RHEA:13941"/>
        <dbReference type="ChEBI" id="CHEBI:15378"/>
        <dbReference type="ChEBI" id="CHEBI:17378"/>
        <dbReference type="ChEBI" id="CHEBI:30616"/>
        <dbReference type="ChEBI" id="CHEBI:59776"/>
        <dbReference type="ChEBI" id="CHEBI:456216"/>
        <dbReference type="EC" id="2.7.1.28"/>
    </reaction>
</comment>
<sequence>MSTRHLFKSSDGLVVKSLRGLVAYNSALCLDETNRVIFDTAHDSSQVSLISGGGSGHEPAWSGYVGSNMLAASVSGDIFASPRTKQVLSAIERVPSGKGVIIVVGNYTGDCLHFGLAREMALSNGVECRLIICGDDVSVGTNKGGLVGRRGLAGQIGVLKLMGGASGTGGSLDDVYDLGLALAKQTVSIAATLDHCHVPGRQGEHTTVPDNGIEIGTGPHNEPGYKKLDTMPAAEEVIRQLLAYCLDASDPARSYVRFEPGDETLLLISNFGGMSYLEMGALTDEVLCQLEASYNMVPSRIYSGPIETSLNAPAFSLSLINMTAAAKTCAYSVHQMKEFADVKTDTHWESMAGNQRAHRRSRNQQFINSKQEITQRLPTPLDSLTVDPDLLEKMLRCVCDAVISAEPDLTRWDTAMGDGDCGETVKTGATFLLNALNNNLASSGSIGQVLRTIGDLVESQMGGTLGGILGILFVSLQAAMTNNFTNTKDLASLPLLWGTALAEAVENLGRYTLAKVGDRTVMDTLIPFSQALRGGDFDAAVEAAIQGAEATKRMAPKLGRATYIGGLSNETELPPDPGAWAAMEAIKGLQRGMNVS</sequence>
<feature type="domain" description="DhaL" evidence="14">
    <location>
        <begin position="389"/>
        <end position="591"/>
    </location>
</feature>
<evidence type="ECO:0000256" key="9">
    <source>
        <dbReference type="ARBA" id="ARBA00047974"/>
    </source>
</evidence>
<dbReference type="Pfam" id="PF02734">
    <property type="entry name" value="Dak2"/>
    <property type="match status" value="1"/>
</dbReference>
<dbReference type="FunFam" id="1.25.40.340:FF:000001">
    <property type="entry name" value="Dihydroxyacetone kinase 1"/>
    <property type="match status" value="1"/>
</dbReference>
<dbReference type="InterPro" id="IPR012734">
    <property type="entry name" value="DhaK_ATP"/>
</dbReference>